<feature type="transmembrane region" description="Helical" evidence="1">
    <location>
        <begin position="12"/>
        <end position="35"/>
    </location>
</feature>
<keyword evidence="1" id="KW-0812">Transmembrane</keyword>
<evidence type="ECO:0000313" key="3">
    <source>
        <dbReference type="Proteomes" id="UP000259347"/>
    </source>
</evidence>
<organism evidence="2 3">
    <name type="scientific">Simian immunodeficiency virus</name>
    <name type="common">SIV</name>
    <dbReference type="NCBI Taxonomy" id="11723"/>
    <lineage>
        <taxon>Viruses</taxon>
        <taxon>Riboviria</taxon>
        <taxon>Pararnavirae</taxon>
        <taxon>Artverviricota</taxon>
        <taxon>Revtraviricetes</taxon>
        <taxon>Ortervirales</taxon>
        <taxon>Retroviridae</taxon>
        <taxon>Orthoretrovirinae</taxon>
        <taxon>Lentivirus</taxon>
        <taxon>Lentivirus simimdef</taxon>
    </lineage>
</organism>
<keyword evidence="1" id="KW-0472">Membrane</keyword>
<organismHost>
    <name type="scientific">Cercopithecidae</name>
    <name type="common">Old World monkeys</name>
    <dbReference type="NCBI Taxonomy" id="9527"/>
</organismHost>
<dbReference type="EMBL" id="JQ768416">
    <property type="protein sequence ID" value="AFK80519.1"/>
    <property type="molecule type" value="Genomic_RNA"/>
</dbReference>
<organismHost>
    <name type="scientific">Pan troglodytes</name>
    <name type="common">Chimpanzee</name>
    <dbReference type="NCBI Taxonomy" id="9598"/>
</organismHost>
<sequence>MIKVVVGNLEQNVVGVLVIIIVLVGGGALIAWIIIKERNRERQHQRLIERLVRRLSIDSGIEEDEEFQWLNFDPDNHNPRDWI</sequence>
<dbReference type="Proteomes" id="UP000259347">
    <property type="component" value="Segment"/>
</dbReference>
<protein>
    <submittedName>
        <fullName evidence="2">Vpu protein</fullName>
    </submittedName>
</protein>
<accession>I3VKV5</accession>
<keyword evidence="1" id="KW-1133">Transmembrane helix</keyword>
<evidence type="ECO:0000313" key="2">
    <source>
        <dbReference type="EMBL" id="AFK80519.1"/>
    </source>
</evidence>
<name>I3VKV5_SIV</name>
<evidence type="ECO:0000256" key="1">
    <source>
        <dbReference type="SAM" id="Phobius"/>
    </source>
</evidence>
<proteinExistence type="predicted"/>
<gene>
    <name evidence="2" type="primary">vpu</name>
</gene>
<reference evidence="2 3" key="1">
    <citation type="submission" date="2012-03" db="EMBL/GenBank/DDBJ databases">
        <title>Complete SIVcpz genome sequence from Pan troglodytes schweinfurthii feces from Gombe National Park, Tanzania.</title>
        <authorList>
            <person name="Takehisa J."/>
            <person name="Kraus M.H."/>
            <person name="Keele B.F."/>
            <person name="Learn G.H."/>
            <person name="Hahn B.H."/>
        </authorList>
    </citation>
    <scope>NUCLEOTIDE SEQUENCE [LARGE SCALE GENOMIC DNA]</scope>
    <source>
        <strain evidence="2">SIVcpzTAN13</strain>
    </source>
</reference>